<evidence type="ECO:0000256" key="1">
    <source>
        <dbReference type="ARBA" id="ARBA00000085"/>
    </source>
</evidence>
<dbReference type="Gene3D" id="3.30.565.10">
    <property type="entry name" value="Histidine kinase-like ATPase, C-terminal domain"/>
    <property type="match status" value="1"/>
</dbReference>
<dbReference type="PRINTS" id="PR00344">
    <property type="entry name" value="BCTRLSENSOR"/>
</dbReference>
<dbReference type="EC" id="2.7.13.3" evidence="2"/>
<evidence type="ECO:0000313" key="9">
    <source>
        <dbReference type="Proteomes" id="UP001198163"/>
    </source>
</evidence>
<dbReference type="InterPro" id="IPR001789">
    <property type="entry name" value="Sig_transdc_resp-reg_receiver"/>
</dbReference>
<dbReference type="Proteomes" id="UP001198163">
    <property type="component" value="Unassembled WGS sequence"/>
</dbReference>
<keyword evidence="9" id="KW-1185">Reference proteome</keyword>
<dbReference type="InterPro" id="IPR011006">
    <property type="entry name" value="CheY-like_superfamily"/>
</dbReference>
<dbReference type="AlphaFoldDB" id="A0AAE3EHR6"/>
<dbReference type="PANTHER" id="PTHR45339:SF1">
    <property type="entry name" value="HYBRID SIGNAL TRANSDUCTION HISTIDINE KINASE J"/>
    <property type="match status" value="1"/>
</dbReference>
<keyword evidence="3 5" id="KW-0597">Phosphoprotein</keyword>
<dbReference type="CDD" id="cd17546">
    <property type="entry name" value="REC_hyHK_CKI1_RcsC-like"/>
    <property type="match status" value="1"/>
</dbReference>
<dbReference type="InterPro" id="IPR036097">
    <property type="entry name" value="HisK_dim/P_sf"/>
</dbReference>
<dbReference type="Pfam" id="PF02518">
    <property type="entry name" value="HATPase_c"/>
    <property type="match status" value="1"/>
</dbReference>
<dbReference type="GO" id="GO:0000155">
    <property type="term" value="F:phosphorelay sensor kinase activity"/>
    <property type="evidence" value="ECO:0007669"/>
    <property type="project" value="InterPro"/>
</dbReference>
<dbReference type="InterPro" id="IPR005467">
    <property type="entry name" value="His_kinase_dom"/>
</dbReference>
<feature type="domain" description="Response regulatory" evidence="7">
    <location>
        <begin position="343"/>
        <end position="457"/>
    </location>
</feature>
<dbReference type="SUPFAM" id="SSF52172">
    <property type="entry name" value="CheY-like"/>
    <property type="match status" value="1"/>
</dbReference>
<dbReference type="Pfam" id="PF00512">
    <property type="entry name" value="HisKA"/>
    <property type="match status" value="1"/>
</dbReference>
<dbReference type="InterPro" id="IPR036890">
    <property type="entry name" value="HATPase_C_sf"/>
</dbReference>
<evidence type="ECO:0000313" key="8">
    <source>
        <dbReference type="EMBL" id="MCD1654667.1"/>
    </source>
</evidence>
<evidence type="ECO:0000256" key="2">
    <source>
        <dbReference type="ARBA" id="ARBA00012438"/>
    </source>
</evidence>
<feature type="modified residue" description="4-aspartylphosphate" evidence="5">
    <location>
        <position position="392"/>
    </location>
</feature>
<dbReference type="Gene3D" id="1.10.287.130">
    <property type="match status" value="1"/>
</dbReference>
<dbReference type="Pfam" id="PF00072">
    <property type="entry name" value="Response_reg"/>
    <property type="match status" value="1"/>
</dbReference>
<dbReference type="SMART" id="SM00448">
    <property type="entry name" value="REC"/>
    <property type="match status" value="1"/>
</dbReference>
<dbReference type="InterPro" id="IPR003661">
    <property type="entry name" value="HisK_dim/P_dom"/>
</dbReference>
<dbReference type="RefSeq" id="WP_230755122.1">
    <property type="nucleotide sequence ID" value="NZ_JAINWA010000003.1"/>
</dbReference>
<comment type="caution">
    <text evidence="8">The sequence shown here is derived from an EMBL/GenBank/DDBJ whole genome shotgun (WGS) entry which is preliminary data.</text>
</comment>
<keyword evidence="4" id="KW-0902">Two-component regulatory system</keyword>
<dbReference type="Gene3D" id="3.40.50.2300">
    <property type="match status" value="1"/>
</dbReference>
<feature type="domain" description="Histidine kinase" evidence="6">
    <location>
        <begin position="102"/>
        <end position="318"/>
    </location>
</feature>
<dbReference type="SMART" id="SM00388">
    <property type="entry name" value="HisKA"/>
    <property type="match status" value="1"/>
</dbReference>
<evidence type="ECO:0000259" key="7">
    <source>
        <dbReference type="PROSITE" id="PS50110"/>
    </source>
</evidence>
<dbReference type="PROSITE" id="PS50110">
    <property type="entry name" value="RESPONSE_REGULATORY"/>
    <property type="match status" value="1"/>
</dbReference>
<proteinExistence type="predicted"/>
<name>A0AAE3EHR6_9SPIR</name>
<dbReference type="SUPFAM" id="SSF55874">
    <property type="entry name" value="ATPase domain of HSP90 chaperone/DNA topoisomerase II/histidine kinase"/>
    <property type="match status" value="1"/>
</dbReference>
<dbReference type="SUPFAM" id="SSF47384">
    <property type="entry name" value="Homodimeric domain of signal transducing histidine kinase"/>
    <property type="match status" value="1"/>
</dbReference>
<dbReference type="PROSITE" id="PS50109">
    <property type="entry name" value="HIS_KIN"/>
    <property type="match status" value="1"/>
</dbReference>
<accession>A0AAE3EHR6</accession>
<evidence type="ECO:0000256" key="5">
    <source>
        <dbReference type="PROSITE-ProRule" id="PRU00169"/>
    </source>
</evidence>
<dbReference type="EMBL" id="JAINWA010000003">
    <property type="protein sequence ID" value="MCD1654667.1"/>
    <property type="molecule type" value="Genomic_DNA"/>
</dbReference>
<dbReference type="InterPro" id="IPR003594">
    <property type="entry name" value="HATPase_dom"/>
</dbReference>
<evidence type="ECO:0000259" key="6">
    <source>
        <dbReference type="PROSITE" id="PS50109"/>
    </source>
</evidence>
<dbReference type="CDD" id="cd00082">
    <property type="entry name" value="HisKA"/>
    <property type="match status" value="1"/>
</dbReference>
<organism evidence="8 9">
    <name type="scientific">Teretinema zuelzerae</name>
    <dbReference type="NCBI Taxonomy" id="156"/>
    <lineage>
        <taxon>Bacteria</taxon>
        <taxon>Pseudomonadati</taxon>
        <taxon>Spirochaetota</taxon>
        <taxon>Spirochaetia</taxon>
        <taxon>Spirochaetales</taxon>
        <taxon>Treponemataceae</taxon>
        <taxon>Teretinema</taxon>
    </lineage>
</organism>
<protein>
    <recommendedName>
        <fullName evidence="2">histidine kinase</fullName>
        <ecNumber evidence="2">2.7.13.3</ecNumber>
    </recommendedName>
</protein>
<evidence type="ECO:0000256" key="3">
    <source>
        <dbReference type="ARBA" id="ARBA00022553"/>
    </source>
</evidence>
<dbReference type="InterPro" id="IPR004358">
    <property type="entry name" value="Sig_transdc_His_kin-like_C"/>
</dbReference>
<dbReference type="PANTHER" id="PTHR45339">
    <property type="entry name" value="HYBRID SIGNAL TRANSDUCTION HISTIDINE KINASE J"/>
    <property type="match status" value="1"/>
</dbReference>
<reference evidence="8" key="1">
    <citation type="submission" date="2021-08" db="EMBL/GenBank/DDBJ databases">
        <title>Comparative analyses of Brucepasteria parasyntrophica and Teretinema zuelzerae.</title>
        <authorList>
            <person name="Song Y."/>
            <person name="Brune A."/>
        </authorList>
    </citation>
    <scope>NUCLEOTIDE SEQUENCE</scope>
    <source>
        <strain evidence="8">DSM 1903</strain>
    </source>
</reference>
<gene>
    <name evidence="8" type="ORF">K7J14_08105</name>
</gene>
<sequence length="464" mass="51141">MGALDKKTLVGKKASDSVIGSVELTSFFLNVTDKAELDNEVLVQPIHRNSEKPVWIKFDVSWVTCPDGQPGIYICGIDITAEIHARREAEQRALERSSFLVRMGHELRTPINTVLGYAQLLHGLEGMPPVALEYVRTIINNENNLLHLLSDVLELSKYEAGQTVPLLVETNIKKLVHEVTKSYIDQFSDKYLSLTVDYKTDIPDAILTDPQKLTQILANILGNSLKFTRKGGVTVTVSYTNQLIIDVEDTGIGISSDDSPYLFDVFAQAGSGKEHMTGAGIGLPVARIFARMLGGDVVLLRSNPGVGSTFRFAMEAKIVRSSKTEVPQITDYTQISGISKPCKILLVDDVDINLAMLEIFLSPAGFEVQIAANGFEAVAKYKEFQPDIVFMDLIMPEKDGFEATREIKSYNASVPVVALTASIVDSVKEQALESGVNDFMTKPFIPERLFEIIAEHTGIAYTYK</sequence>
<comment type="catalytic activity">
    <reaction evidence="1">
        <text>ATP + protein L-histidine = ADP + protein N-phospho-L-histidine.</text>
        <dbReference type="EC" id="2.7.13.3"/>
    </reaction>
</comment>
<evidence type="ECO:0000256" key="4">
    <source>
        <dbReference type="ARBA" id="ARBA00023012"/>
    </source>
</evidence>
<dbReference type="SMART" id="SM00387">
    <property type="entry name" value="HATPase_c"/>
    <property type="match status" value="1"/>
</dbReference>